<reference evidence="6" key="1">
    <citation type="journal article" date="2017" name="Nature">
        <title>The sunflower genome provides insights into oil metabolism, flowering and Asterid evolution.</title>
        <authorList>
            <person name="Badouin H."/>
            <person name="Gouzy J."/>
            <person name="Grassa C.J."/>
            <person name="Murat F."/>
            <person name="Staton S.E."/>
            <person name="Cottret L."/>
            <person name="Lelandais-Briere C."/>
            <person name="Owens G.L."/>
            <person name="Carrere S."/>
            <person name="Mayjonade B."/>
            <person name="Legrand L."/>
            <person name="Gill N."/>
            <person name="Kane N.C."/>
            <person name="Bowers J.E."/>
            <person name="Hubner S."/>
            <person name="Bellec A."/>
            <person name="Berard A."/>
            <person name="Berges H."/>
            <person name="Blanchet N."/>
            <person name="Boniface M.C."/>
            <person name="Brunel D."/>
            <person name="Catrice O."/>
            <person name="Chaidir N."/>
            <person name="Claudel C."/>
            <person name="Donnadieu C."/>
            <person name="Faraut T."/>
            <person name="Fievet G."/>
            <person name="Helmstetter N."/>
            <person name="King M."/>
            <person name="Knapp S.J."/>
            <person name="Lai Z."/>
            <person name="Le Paslier M.C."/>
            <person name="Lippi Y."/>
            <person name="Lorenzon L."/>
            <person name="Mandel J.R."/>
            <person name="Marage G."/>
            <person name="Marchand G."/>
            <person name="Marquand E."/>
            <person name="Bret-Mestries E."/>
            <person name="Morien E."/>
            <person name="Nambeesan S."/>
            <person name="Nguyen T."/>
            <person name="Pegot-Espagnet P."/>
            <person name="Pouilly N."/>
            <person name="Raftis F."/>
            <person name="Sallet E."/>
            <person name="Schiex T."/>
            <person name="Thomas J."/>
            <person name="Vandecasteele C."/>
            <person name="Vares D."/>
            <person name="Vear F."/>
            <person name="Vautrin S."/>
            <person name="Crespi M."/>
            <person name="Mangin B."/>
            <person name="Burke J.M."/>
            <person name="Salse J."/>
            <person name="Munos S."/>
            <person name="Vincourt P."/>
            <person name="Rieseberg L.H."/>
            <person name="Langlade N.B."/>
        </authorList>
    </citation>
    <scope>NUCLEOTIDE SEQUENCE</scope>
    <source>
        <tissue evidence="6">Leaves</tissue>
    </source>
</reference>
<feature type="region of interest" description="Disordered" evidence="5">
    <location>
        <begin position="1"/>
        <end position="28"/>
    </location>
</feature>
<dbReference type="AlphaFoldDB" id="A0A9K3DYR5"/>
<dbReference type="GO" id="GO:0005737">
    <property type="term" value="C:cytoplasm"/>
    <property type="evidence" value="ECO:0007669"/>
    <property type="project" value="UniProtKB-SubCell"/>
</dbReference>
<gene>
    <name evidence="6" type="ORF">HanXRQr2_Chr15g0680751</name>
</gene>
<evidence type="ECO:0000313" key="7">
    <source>
        <dbReference type="Proteomes" id="UP000215914"/>
    </source>
</evidence>
<comment type="subcellular location">
    <subcellularLocation>
        <location evidence="1">Cytoplasm</location>
    </subcellularLocation>
</comment>
<proteinExistence type="inferred from homology"/>
<organism evidence="6 7">
    <name type="scientific">Helianthus annuus</name>
    <name type="common">Common sunflower</name>
    <dbReference type="NCBI Taxonomy" id="4232"/>
    <lineage>
        <taxon>Eukaryota</taxon>
        <taxon>Viridiplantae</taxon>
        <taxon>Streptophyta</taxon>
        <taxon>Embryophyta</taxon>
        <taxon>Tracheophyta</taxon>
        <taxon>Spermatophyta</taxon>
        <taxon>Magnoliopsida</taxon>
        <taxon>eudicotyledons</taxon>
        <taxon>Gunneridae</taxon>
        <taxon>Pentapetalae</taxon>
        <taxon>asterids</taxon>
        <taxon>campanulids</taxon>
        <taxon>Asterales</taxon>
        <taxon>Asteraceae</taxon>
        <taxon>Asteroideae</taxon>
        <taxon>Heliantheae alliance</taxon>
        <taxon>Heliantheae</taxon>
        <taxon>Helianthus</taxon>
    </lineage>
</organism>
<feature type="compositionally biased region" description="Basic and acidic residues" evidence="5">
    <location>
        <begin position="1"/>
        <end position="11"/>
    </location>
</feature>
<evidence type="ECO:0000256" key="3">
    <source>
        <dbReference type="ARBA" id="ARBA00022490"/>
    </source>
</evidence>
<keyword evidence="4" id="KW-0597">Phosphoprotein</keyword>
<accession>A0A9K3DYR5</accession>
<comment type="caution">
    <text evidence="6">The sequence shown here is derived from an EMBL/GenBank/DDBJ whole genome shotgun (WGS) entry which is preliminary data.</text>
</comment>
<evidence type="ECO:0000256" key="2">
    <source>
        <dbReference type="ARBA" id="ARBA00008332"/>
    </source>
</evidence>
<evidence type="ECO:0000256" key="5">
    <source>
        <dbReference type="SAM" id="MobiDB-lite"/>
    </source>
</evidence>
<dbReference type="Gramene" id="mRNA:HanXRQr2_Chr15g0680751">
    <property type="protein sequence ID" value="mRNA:HanXRQr2_Chr15g0680751"/>
    <property type="gene ID" value="HanXRQr2_Chr15g0680751"/>
</dbReference>
<dbReference type="EMBL" id="MNCJ02000330">
    <property type="protein sequence ID" value="KAF5763488.1"/>
    <property type="molecule type" value="Genomic_DNA"/>
</dbReference>
<keyword evidence="3" id="KW-0963">Cytoplasm</keyword>
<name>A0A9K3DYR5_HELAN</name>
<reference evidence="6" key="2">
    <citation type="submission" date="2020-06" db="EMBL/GenBank/DDBJ databases">
        <title>Helianthus annuus Genome sequencing and assembly Release 2.</title>
        <authorList>
            <person name="Gouzy J."/>
            <person name="Langlade N."/>
            <person name="Munos S."/>
        </authorList>
    </citation>
    <scope>NUCLEOTIDE SEQUENCE</scope>
    <source>
        <tissue evidence="6">Leaves</tissue>
    </source>
</reference>
<dbReference type="PANTHER" id="PTHR13105">
    <property type="entry name" value="MYELOID LEUKEMIA FACTOR"/>
    <property type="match status" value="1"/>
</dbReference>
<protein>
    <submittedName>
        <fullName evidence="6">Myeloid leukemia factor</fullName>
    </submittedName>
</protein>
<evidence type="ECO:0000256" key="4">
    <source>
        <dbReference type="ARBA" id="ARBA00022553"/>
    </source>
</evidence>
<dbReference type="Proteomes" id="UP000215914">
    <property type="component" value="Unassembled WGS sequence"/>
</dbReference>
<comment type="similarity">
    <text evidence="2">Belongs to the MLF family.</text>
</comment>
<keyword evidence="7" id="KW-1185">Reference proteome</keyword>
<dbReference type="InterPro" id="IPR019376">
    <property type="entry name" value="Myeloid_leukemia_factor"/>
</dbReference>
<sequence>MVIKDSKEADKTTGQATHKISKGMHEKGHSVMRKLGTDGKVDTVQTLHNLNEGYL</sequence>
<evidence type="ECO:0000256" key="1">
    <source>
        <dbReference type="ARBA" id="ARBA00004496"/>
    </source>
</evidence>
<evidence type="ECO:0000313" key="6">
    <source>
        <dbReference type="EMBL" id="KAF5763488.1"/>
    </source>
</evidence>